<protein>
    <submittedName>
        <fullName evidence="2">Signal peptidase I (SPase I) (Leader peptidase I)</fullName>
    </submittedName>
</protein>
<reference key="1">
    <citation type="submission" date="2010-09" db="EMBL/GenBank/DDBJ databases">
        <title>Complete sequence of Caldicellulosiruptor owensensis OL.</title>
        <authorList>
            <consortium name="US DOE Joint Genome Institute"/>
            <person name="Lucas S."/>
            <person name="Copeland A."/>
            <person name="Lapidus A."/>
            <person name="Cheng J.-F."/>
            <person name="Bruce D."/>
            <person name="Goodwin L."/>
            <person name="Pitluck S."/>
            <person name="Davenport K."/>
            <person name="Detter J.C."/>
            <person name="Han C."/>
            <person name="Tapia R."/>
            <person name="Land M."/>
            <person name="Hauser L."/>
            <person name="Chang Y.-J."/>
            <person name="Jeffries C."/>
            <person name="Kyrpides N."/>
            <person name="Ivanova N."/>
            <person name="Mikhailova N."/>
            <person name="Blumer-Schuette S.E."/>
            <person name="Kelly R.M."/>
            <person name="Woyke T."/>
        </authorList>
    </citation>
    <scope>NUCLEOTIDE SEQUENCE</scope>
    <source>
        <strain>OL</strain>
    </source>
</reference>
<sequence length="69" mass="8008">MNKKLKNYKKLSTTVGRQLFYILTSFFCFVPSIEILSSFLFFKFSIVCGAIFKTCNPNLLIYEIVVLLL</sequence>
<dbReference type="Proteomes" id="UP000006889">
    <property type="component" value="Chromosome"/>
</dbReference>
<reference evidence="2 3" key="2">
    <citation type="journal article" date="2011" name="J. Bacteriol.">
        <title>Complete genome sequences for the anaerobic, extremely thermophilic plant biomass-degrading bacteria Caldicellulosiruptor hydrothermalis, Caldicellulosiruptor kristjanssonii, Caldicellulosiruptor kronotskyensis, Caldicellulosiruptor owensenis, and Caldicellulosiruptor lactoaceticus.</title>
        <authorList>
            <person name="Blumer-Schuette S.E."/>
            <person name="Ozdemir I."/>
            <person name="Mistry D."/>
            <person name="Lucas S."/>
            <person name="Lapidus A."/>
            <person name="Cheng J.F."/>
            <person name="Goodwin L.A."/>
            <person name="Pitluck S."/>
            <person name="Land M.L."/>
            <person name="Hauser L.J."/>
            <person name="Woyke T."/>
            <person name="Mikhailova N."/>
            <person name="Pati A."/>
            <person name="Kyrpides N.C."/>
            <person name="Ivanova N."/>
            <person name="Detter J.C."/>
            <person name="Walston-Davenport K."/>
            <person name="Han S."/>
            <person name="Adams M.W."/>
            <person name="Kelly R.M."/>
        </authorList>
    </citation>
    <scope>NUCLEOTIDE SEQUENCE [LARGE SCALE GENOMIC DNA]</scope>
    <source>
        <strain evidence="3">ATCC 700167 / DSM 13100 / OL</strain>
    </source>
</reference>
<accession>E4Q354</accession>
<dbReference type="STRING" id="632518.Calow_0289"/>
<evidence type="ECO:0000256" key="1">
    <source>
        <dbReference type="SAM" id="Phobius"/>
    </source>
</evidence>
<proteinExistence type="predicted"/>
<organism evidence="2 3">
    <name type="scientific">Caldicellulosiruptor owensensis (strain ATCC 700167 / DSM 13100 / OL)</name>
    <dbReference type="NCBI Taxonomy" id="632518"/>
    <lineage>
        <taxon>Bacteria</taxon>
        <taxon>Bacillati</taxon>
        <taxon>Bacillota</taxon>
        <taxon>Bacillota incertae sedis</taxon>
        <taxon>Caldicellulosiruptorales</taxon>
        <taxon>Caldicellulosiruptoraceae</taxon>
        <taxon>Caldicellulosiruptor</taxon>
    </lineage>
</organism>
<name>E4Q354_CALOW</name>
<keyword evidence="1" id="KW-0472">Membrane</keyword>
<gene>
    <name evidence="2" type="ordered locus">Calow_0289</name>
</gene>
<feature type="transmembrane region" description="Helical" evidence="1">
    <location>
        <begin position="20"/>
        <end position="42"/>
    </location>
</feature>
<dbReference type="EMBL" id="CP002216">
    <property type="protein sequence ID" value="ADQ03890.1"/>
    <property type="molecule type" value="Genomic_DNA"/>
</dbReference>
<dbReference type="AlphaFoldDB" id="E4Q354"/>
<dbReference type="KEGG" id="cow:Calow_0289"/>
<keyword evidence="1" id="KW-0812">Transmembrane</keyword>
<evidence type="ECO:0000313" key="2">
    <source>
        <dbReference type="EMBL" id="ADQ03890.1"/>
    </source>
</evidence>
<keyword evidence="1" id="KW-1133">Transmembrane helix</keyword>
<keyword evidence="3" id="KW-1185">Reference proteome</keyword>
<dbReference type="HOGENOM" id="CLU_2768054_0_0_9"/>
<evidence type="ECO:0000313" key="3">
    <source>
        <dbReference type="Proteomes" id="UP000006889"/>
    </source>
</evidence>